<name>A0A6N8KSI0_9SPHI</name>
<gene>
    <name evidence="3" type="ORF">GQF63_00020</name>
</gene>
<evidence type="ECO:0000313" key="4">
    <source>
        <dbReference type="Proteomes" id="UP000435036"/>
    </source>
</evidence>
<feature type="region of interest" description="Disordered" evidence="1">
    <location>
        <begin position="51"/>
        <end position="83"/>
    </location>
</feature>
<feature type="compositionally biased region" description="Basic residues" evidence="1">
    <location>
        <begin position="70"/>
        <end position="83"/>
    </location>
</feature>
<protein>
    <submittedName>
        <fullName evidence="3">Uncharacterized protein</fullName>
    </submittedName>
</protein>
<evidence type="ECO:0000313" key="3">
    <source>
        <dbReference type="EMBL" id="MVZ60395.1"/>
    </source>
</evidence>
<sequence>MQTLLLQITDSDESYLSLILALAIAIIIFLIFRVVLLWYWEINKTIAYQKKRNEQQQSSPEELDYENKYRKGKSRASSKAKEL</sequence>
<dbReference type="EMBL" id="WSQA01000001">
    <property type="protein sequence ID" value="MVZ60395.1"/>
    <property type="molecule type" value="Genomic_DNA"/>
</dbReference>
<feature type="transmembrane region" description="Helical" evidence="2">
    <location>
        <begin position="15"/>
        <end position="40"/>
    </location>
</feature>
<keyword evidence="2" id="KW-0812">Transmembrane</keyword>
<proteinExistence type="predicted"/>
<keyword evidence="2" id="KW-1133">Transmembrane helix</keyword>
<keyword evidence="2" id="KW-0472">Membrane</keyword>
<evidence type="ECO:0000256" key="2">
    <source>
        <dbReference type="SAM" id="Phobius"/>
    </source>
</evidence>
<dbReference type="AlphaFoldDB" id="A0A6N8KSI0"/>
<evidence type="ECO:0000256" key="1">
    <source>
        <dbReference type="SAM" id="MobiDB-lite"/>
    </source>
</evidence>
<reference evidence="3 4" key="1">
    <citation type="submission" date="2019-12" db="EMBL/GenBank/DDBJ databases">
        <authorList>
            <person name="Dong K."/>
        </authorList>
    </citation>
    <scope>NUCLEOTIDE SEQUENCE [LARGE SCALE GENOMIC DNA]</scope>
    <source>
        <strain evidence="3 4">JCM 31225</strain>
    </source>
</reference>
<organism evidence="3 4">
    <name type="scientific">Sphingobacterium humi</name>
    <dbReference type="NCBI Taxonomy" id="1796905"/>
    <lineage>
        <taxon>Bacteria</taxon>
        <taxon>Pseudomonadati</taxon>
        <taxon>Bacteroidota</taxon>
        <taxon>Sphingobacteriia</taxon>
        <taxon>Sphingobacteriales</taxon>
        <taxon>Sphingobacteriaceae</taxon>
        <taxon>Sphingobacterium</taxon>
    </lineage>
</organism>
<keyword evidence="4" id="KW-1185">Reference proteome</keyword>
<accession>A0A6N8KSI0</accession>
<comment type="caution">
    <text evidence="3">The sequence shown here is derived from an EMBL/GenBank/DDBJ whole genome shotgun (WGS) entry which is preliminary data.</text>
</comment>
<dbReference type="Proteomes" id="UP000435036">
    <property type="component" value="Unassembled WGS sequence"/>
</dbReference>
<dbReference type="RefSeq" id="WP_160367054.1">
    <property type="nucleotide sequence ID" value="NZ_WSQA01000001.1"/>
</dbReference>